<comment type="caution">
    <text evidence="7">The sequence shown here is derived from an EMBL/GenBank/DDBJ whole genome shotgun (WGS) entry which is preliminary data.</text>
</comment>
<evidence type="ECO:0000256" key="4">
    <source>
        <dbReference type="ARBA" id="ARBA00022989"/>
    </source>
</evidence>
<dbReference type="GO" id="GO:0015020">
    <property type="term" value="F:glucuronosyltransferase activity"/>
    <property type="evidence" value="ECO:0007669"/>
    <property type="project" value="TreeGrafter"/>
</dbReference>
<dbReference type="GO" id="GO:0035269">
    <property type="term" value="P:protein O-linked glycosylation via mannose"/>
    <property type="evidence" value="ECO:0007669"/>
    <property type="project" value="TreeGrafter"/>
</dbReference>
<evidence type="ECO:0000256" key="5">
    <source>
        <dbReference type="ARBA" id="ARBA00023136"/>
    </source>
</evidence>
<proteinExistence type="predicted"/>
<evidence type="ECO:0000256" key="6">
    <source>
        <dbReference type="ARBA" id="ARBA00023180"/>
    </source>
</evidence>
<dbReference type="InterPro" id="IPR051292">
    <property type="entry name" value="Xyl/GlcA_transferase"/>
</dbReference>
<dbReference type="Proteomes" id="UP000253551">
    <property type="component" value="Unassembled WGS sequence"/>
</dbReference>
<reference evidence="7 8" key="1">
    <citation type="journal article" date="2018" name="G3 (Bethesda)">
        <title>Phylogenetic and Phylogenomic Definition of Rhizopus Species.</title>
        <authorList>
            <person name="Gryganskyi A.P."/>
            <person name="Golan J."/>
            <person name="Dolatabadi S."/>
            <person name="Mondo S."/>
            <person name="Robb S."/>
            <person name="Idnurm A."/>
            <person name="Muszewska A."/>
            <person name="Steczkiewicz K."/>
            <person name="Masonjones S."/>
            <person name="Liao H.L."/>
            <person name="Gajdeczka M.T."/>
            <person name="Anike F."/>
            <person name="Vuek A."/>
            <person name="Anishchenko I.M."/>
            <person name="Voigt K."/>
            <person name="de Hoog G.S."/>
            <person name="Smith M.E."/>
            <person name="Heitman J."/>
            <person name="Vilgalys R."/>
            <person name="Stajich J.E."/>
        </authorList>
    </citation>
    <scope>NUCLEOTIDE SEQUENCE [LARGE SCALE GENOMIC DNA]</scope>
    <source>
        <strain evidence="7 8">LSU 92-RS-03</strain>
    </source>
</reference>
<gene>
    <name evidence="7" type="primary">GYLTL1B_2</name>
    <name evidence="7" type="ORF">CU098_009401</name>
</gene>
<keyword evidence="4" id="KW-1133">Transmembrane helix</keyword>
<keyword evidence="3" id="KW-0735">Signal-anchor</keyword>
<dbReference type="GO" id="GO:0016020">
    <property type="term" value="C:membrane"/>
    <property type="evidence" value="ECO:0007669"/>
    <property type="project" value="UniProtKB-SubCell"/>
</dbReference>
<dbReference type="Pfam" id="PF13896">
    <property type="entry name" value="Glyco_transf_49"/>
    <property type="match status" value="3"/>
</dbReference>
<name>A0A367JQU4_RHIST</name>
<organism evidence="7 8">
    <name type="scientific">Rhizopus stolonifer</name>
    <name type="common">Rhizopus nigricans</name>
    <dbReference type="NCBI Taxonomy" id="4846"/>
    <lineage>
        <taxon>Eukaryota</taxon>
        <taxon>Fungi</taxon>
        <taxon>Fungi incertae sedis</taxon>
        <taxon>Mucoromycota</taxon>
        <taxon>Mucoromycotina</taxon>
        <taxon>Mucoromycetes</taxon>
        <taxon>Mucorales</taxon>
        <taxon>Mucorineae</taxon>
        <taxon>Rhizopodaceae</taxon>
        <taxon>Rhizopus</taxon>
    </lineage>
</organism>
<dbReference type="PANTHER" id="PTHR12270:SF52">
    <property type="entry name" value="GLYCOSYLTRANSFERASE-LIKE PROTEIN GNT13-RELATED"/>
    <property type="match status" value="1"/>
</dbReference>
<sequence length="472" mass="53962">KISQLILQLGINRKRALQAVLALVTLISFKILFPLSRTKGALKNQPIYERQAKNCSAVLCNPFKKCSTWFSDQHYDWSELSQAGIFRDLATVQVDLGCELAIKVQGSDWITLSAGITNCLRYDTQCRDLVELKLKDSILVLASHLKDKMKERSNDGKEIILVHNEKSVNNNMDVTLVSQFSIHRLEAFSQVIELWQGPISIAIYLTEPTDIDKLIEFFKIPKNLKLYSRLTITLVKPNYNHVNHLNYPINHLRNLAITESFTDYIFVTDAVPSSHMYTLIQSRLIPHVTYSPEKKTAWIIPCFAIHEAYAQLPIPDTYHEWFGLINQGVAYMAEQGPGLVQPLLLETSLAYEVCYESQWEPYYIVHRSAPLYDIRFRNQGGDKQSHALQLNAERFRFKVFSQVFTIHRDSPNQPRNGGKPKGVKSWSHLDEFMQEMESIYGMNPKWPRGCSAMAIGWQDQKRNVLGLAAGAA</sequence>
<dbReference type="PANTHER" id="PTHR12270">
    <property type="entry name" value="GLYCOSYLTRANSFERASE-RELATED"/>
    <property type="match status" value="1"/>
</dbReference>
<keyword evidence="6" id="KW-0325">Glycoprotein</keyword>
<keyword evidence="2" id="KW-0812">Transmembrane</keyword>
<keyword evidence="8" id="KW-1185">Reference proteome</keyword>
<evidence type="ECO:0000256" key="1">
    <source>
        <dbReference type="ARBA" id="ARBA00004606"/>
    </source>
</evidence>
<evidence type="ECO:0000313" key="7">
    <source>
        <dbReference type="EMBL" id="RCH92324.1"/>
    </source>
</evidence>
<dbReference type="AlphaFoldDB" id="A0A367JQU4"/>
<accession>A0A367JQU4</accession>
<comment type="subcellular location">
    <subcellularLocation>
        <location evidence="1">Membrane</location>
        <topology evidence="1">Single-pass type II membrane protein</topology>
    </subcellularLocation>
</comment>
<dbReference type="GO" id="GO:0042285">
    <property type="term" value="F:xylosyltransferase activity"/>
    <property type="evidence" value="ECO:0007669"/>
    <property type="project" value="TreeGrafter"/>
</dbReference>
<keyword evidence="7" id="KW-0808">Transferase</keyword>
<dbReference type="EMBL" id="PJQM01002859">
    <property type="protein sequence ID" value="RCH92324.1"/>
    <property type="molecule type" value="Genomic_DNA"/>
</dbReference>
<keyword evidence="5" id="KW-0472">Membrane</keyword>
<dbReference type="OrthoDB" id="411524at2759"/>
<protein>
    <submittedName>
        <fullName evidence="7">Glycosyltransferase-like 1B</fullName>
    </submittedName>
</protein>
<evidence type="ECO:0000256" key="2">
    <source>
        <dbReference type="ARBA" id="ARBA00022692"/>
    </source>
</evidence>
<feature type="non-terminal residue" evidence="7">
    <location>
        <position position="1"/>
    </location>
</feature>
<evidence type="ECO:0000256" key="3">
    <source>
        <dbReference type="ARBA" id="ARBA00022968"/>
    </source>
</evidence>
<evidence type="ECO:0000313" key="8">
    <source>
        <dbReference type="Proteomes" id="UP000253551"/>
    </source>
</evidence>